<keyword evidence="1" id="KW-0233">DNA recombination</keyword>
<dbReference type="GO" id="GO:0003677">
    <property type="term" value="F:DNA binding"/>
    <property type="evidence" value="ECO:0007669"/>
    <property type="project" value="InterPro"/>
</dbReference>
<keyword evidence="4" id="KW-1185">Reference proteome</keyword>
<dbReference type="Pfam" id="PF00589">
    <property type="entry name" value="Phage_integrase"/>
    <property type="match status" value="1"/>
</dbReference>
<dbReference type="SUPFAM" id="SSF56349">
    <property type="entry name" value="DNA breaking-rejoining enzymes"/>
    <property type="match status" value="1"/>
</dbReference>
<dbReference type="AlphaFoldDB" id="A0A1M5ACZ2"/>
<gene>
    <name evidence="3" type="ORF">SAMN05444392_11339</name>
</gene>
<dbReference type="InterPro" id="IPR002104">
    <property type="entry name" value="Integrase_catalytic"/>
</dbReference>
<dbReference type="RefSeq" id="WP_073156939.1">
    <property type="nucleotide sequence ID" value="NZ_FQVL01000013.1"/>
</dbReference>
<feature type="domain" description="Tyr recombinase" evidence="2">
    <location>
        <begin position="1"/>
        <end position="93"/>
    </location>
</feature>
<protein>
    <submittedName>
        <fullName evidence="3">Phage integrase family protein</fullName>
    </submittedName>
</protein>
<organism evidence="3 4">
    <name type="scientific">Seinonella peptonophila</name>
    <dbReference type="NCBI Taxonomy" id="112248"/>
    <lineage>
        <taxon>Bacteria</taxon>
        <taxon>Bacillati</taxon>
        <taxon>Bacillota</taxon>
        <taxon>Bacilli</taxon>
        <taxon>Bacillales</taxon>
        <taxon>Thermoactinomycetaceae</taxon>
        <taxon>Seinonella</taxon>
    </lineage>
</organism>
<name>A0A1M5ACZ2_9BACL</name>
<evidence type="ECO:0000313" key="4">
    <source>
        <dbReference type="Proteomes" id="UP000184476"/>
    </source>
</evidence>
<sequence>MLNKSQINGLLDYIQGTNFYDYVFFGSHYADVIKELKLPHTRFHDLRHGHATLLLQNRIHPKIVTERLGHSSMIITMDTYSHVLPNMQKEAAQKLDNFLFNQTKKTPLSTLAK</sequence>
<dbReference type="InterPro" id="IPR011010">
    <property type="entry name" value="DNA_brk_join_enz"/>
</dbReference>
<evidence type="ECO:0000259" key="2">
    <source>
        <dbReference type="PROSITE" id="PS51898"/>
    </source>
</evidence>
<dbReference type="GO" id="GO:0015074">
    <property type="term" value="P:DNA integration"/>
    <property type="evidence" value="ECO:0007669"/>
    <property type="project" value="InterPro"/>
</dbReference>
<dbReference type="Proteomes" id="UP000184476">
    <property type="component" value="Unassembled WGS sequence"/>
</dbReference>
<evidence type="ECO:0000313" key="3">
    <source>
        <dbReference type="EMBL" id="SHF28148.1"/>
    </source>
</evidence>
<dbReference type="GO" id="GO:0006310">
    <property type="term" value="P:DNA recombination"/>
    <property type="evidence" value="ECO:0007669"/>
    <property type="project" value="UniProtKB-KW"/>
</dbReference>
<evidence type="ECO:0000256" key="1">
    <source>
        <dbReference type="ARBA" id="ARBA00023172"/>
    </source>
</evidence>
<reference evidence="3 4" key="1">
    <citation type="submission" date="2016-11" db="EMBL/GenBank/DDBJ databases">
        <authorList>
            <person name="Jaros S."/>
            <person name="Januszkiewicz K."/>
            <person name="Wedrychowicz H."/>
        </authorList>
    </citation>
    <scope>NUCLEOTIDE SEQUENCE [LARGE SCALE GENOMIC DNA]</scope>
    <source>
        <strain evidence="3 4">DSM 44666</strain>
    </source>
</reference>
<dbReference type="Gene3D" id="1.10.443.10">
    <property type="entry name" value="Intergrase catalytic core"/>
    <property type="match status" value="1"/>
</dbReference>
<dbReference type="PROSITE" id="PS51898">
    <property type="entry name" value="TYR_RECOMBINASE"/>
    <property type="match status" value="1"/>
</dbReference>
<dbReference type="InterPro" id="IPR013762">
    <property type="entry name" value="Integrase-like_cat_sf"/>
</dbReference>
<dbReference type="EMBL" id="FQVL01000013">
    <property type="protein sequence ID" value="SHF28148.1"/>
    <property type="molecule type" value="Genomic_DNA"/>
</dbReference>
<dbReference type="STRING" id="112248.SAMN05444392_11339"/>
<accession>A0A1M5ACZ2</accession>
<proteinExistence type="predicted"/>